<evidence type="ECO:0000313" key="6">
    <source>
        <dbReference type="EMBL" id="BAO80986.1"/>
    </source>
</evidence>
<proteinExistence type="inferred from homology"/>
<name>A0A060NGT1_9BURK</name>
<dbReference type="STRING" id="1458425.SRAA_1132"/>
<organism evidence="6 7">
    <name type="scientific">Serpentinimonas raichei</name>
    <dbReference type="NCBI Taxonomy" id="1458425"/>
    <lineage>
        <taxon>Bacteria</taxon>
        <taxon>Pseudomonadati</taxon>
        <taxon>Pseudomonadota</taxon>
        <taxon>Betaproteobacteria</taxon>
        <taxon>Burkholderiales</taxon>
        <taxon>Comamonadaceae</taxon>
        <taxon>Serpentinimonas</taxon>
    </lineage>
</organism>
<evidence type="ECO:0000256" key="3">
    <source>
        <dbReference type="ARBA" id="ARBA00048782"/>
    </source>
</evidence>
<keyword evidence="7" id="KW-1185">Reference proteome</keyword>
<dbReference type="EMBL" id="AP014568">
    <property type="protein sequence ID" value="BAO80986.1"/>
    <property type="molecule type" value="Genomic_DNA"/>
</dbReference>
<dbReference type="GO" id="GO:0033744">
    <property type="term" value="F:L-methionine:thioredoxin-disulfide S-oxidoreductase activity"/>
    <property type="evidence" value="ECO:0007669"/>
    <property type="project" value="RHEA"/>
</dbReference>
<feature type="active site" evidence="4">
    <location>
        <position position="33"/>
    </location>
</feature>
<dbReference type="HOGENOM" id="CLU_031040_10_0_4"/>
<dbReference type="Pfam" id="PF01625">
    <property type="entry name" value="PMSR"/>
    <property type="match status" value="1"/>
</dbReference>
<evidence type="ECO:0000313" key="7">
    <source>
        <dbReference type="Proteomes" id="UP000067461"/>
    </source>
</evidence>
<dbReference type="PANTHER" id="PTHR43774:SF1">
    <property type="entry name" value="PEPTIDE METHIONINE SULFOXIDE REDUCTASE MSRA 2"/>
    <property type="match status" value="1"/>
</dbReference>
<sequence length="198" mass="21959">MTATSAPPSSLVATGGPDPERGRLPTLVLAGGCFWCTEAVFERVRGVLELESGYANGHWPQPSYEQVCSGRSGHAEALRLVYDPEQIDLRSLLQIFFATHDPTSLNRQGADVGSQYRSGIYWTQPEQAQVARDLMAELQAADAFGAPIVTELVALQRFDPAEAEHQRFFARHPEHGYCLAVAAPKVRHLRQQFAQWLR</sequence>
<evidence type="ECO:0000256" key="1">
    <source>
        <dbReference type="ARBA" id="ARBA00023002"/>
    </source>
</evidence>
<comment type="catalytic activity">
    <reaction evidence="3 4">
        <text>[thioredoxin]-disulfide + L-methionine + H2O = L-methionine (S)-S-oxide + [thioredoxin]-dithiol</text>
        <dbReference type="Rhea" id="RHEA:19993"/>
        <dbReference type="Rhea" id="RHEA-COMP:10698"/>
        <dbReference type="Rhea" id="RHEA-COMP:10700"/>
        <dbReference type="ChEBI" id="CHEBI:15377"/>
        <dbReference type="ChEBI" id="CHEBI:29950"/>
        <dbReference type="ChEBI" id="CHEBI:50058"/>
        <dbReference type="ChEBI" id="CHEBI:57844"/>
        <dbReference type="ChEBI" id="CHEBI:58772"/>
        <dbReference type="EC" id="1.8.4.11"/>
    </reaction>
</comment>
<comment type="catalytic activity">
    <reaction evidence="2 4">
        <text>L-methionyl-[protein] + [thioredoxin]-disulfide + H2O = L-methionyl-(S)-S-oxide-[protein] + [thioredoxin]-dithiol</text>
        <dbReference type="Rhea" id="RHEA:14217"/>
        <dbReference type="Rhea" id="RHEA-COMP:10698"/>
        <dbReference type="Rhea" id="RHEA-COMP:10700"/>
        <dbReference type="Rhea" id="RHEA-COMP:12313"/>
        <dbReference type="Rhea" id="RHEA-COMP:12315"/>
        <dbReference type="ChEBI" id="CHEBI:15377"/>
        <dbReference type="ChEBI" id="CHEBI:16044"/>
        <dbReference type="ChEBI" id="CHEBI:29950"/>
        <dbReference type="ChEBI" id="CHEBI:44120"/>
        <dbReference type="ChEBI" id="CHEBI:50058"/>
        <dbReference type="EC" id="1.8.4.11"/>
    </reaction>
</comment>
<evidence type="ECO:0000256" key="4">
    <source>
        <dbReference type="HAMAP-Rule" id="MF_01401"/>
    </source>
</evidence>
<reference evidence="6 7" key="1">
    <citation type="journal article" date="2014" name="Nat. Commun.">
        <title>Physiological and genomic features of highly alkaliphilic hydrogen-utilizing Betaproteobacteria from a continental serpentinizing site.</title>
        <authorList>
            <person name="Suzuki S."/>
            <person name="Kuenen J.G."/>
            <person name="Schipper K."/>
            <person name="van der Velde S."/>
            <person name="Ishii S."/>
            <person name="Wu A."/>
            <person name="Sorokin D.Y."/>
            <person name="Tenney A."/>
            <person name="Meng X.Y."/>
            <person name="Morrill P.L."/>
            <person name="Kamagata Y."/>
            <person name="Muyzer G."/>
            <person name="Nealson K.H."/>
        </authorList>
    </citation>
    <scope>NUCLEOTIDE SEQUENCE [LARGE SCALE GENOMIC DNA]</scope>
    <source>
        <strain evidence="6 7">A1</strain>
    </source>
</reference>
<evidence type="ECO:0000259" key="5">
    <source>
        <dbReference type="Pfam" id="PF01625"/>
    </source>
</evidence>
<protein>
    <recommendedName>
        <fullName evidence="4">Peptide methionine sulfoxide reductase MsrA</fullName>
        <shortName evidence="4">Protein-methionine-S-oxide reductase</shortName>
        <ecNumber evidence="4">1.8.4.11</ecNumber>
    </recommendedName>
    <alternativeName>
        <fullName evidence="4">Peptide-methionine (S)-S-oxide reductase</fullName>
        <shortName evidence="4">Peptide Met(O) reductase</shortName>
    </alternativeName>
</protein>
<dbReference type="OrthoDB" id="4174719at2"/>
<dbReference type="PANTHER" id="PTHR43774">
    <property type="entry name" value="PEPTIDE METHIONINE SULFOXIDE REDUCTASE"/>
    <property type="match status" value="1"/>
</dbReference>
<comment type="function">
    <text evidence="4">Has an important function as a repair enzyme for proteins that have been inactivated by oxidation. Catalyzes the reversible oxidation-reduction of methionine sulfoxide in proteins to methionine.</text>
</comment>
<dbReference type="GO" id="GO:0008113">
    <property type="term" value="F:peptide-methionine (S)-S-oxide reductase activity"/>
    <property type="evidence" value="ECO:0007669"/>
    <property type="project" value="UniProtKB-UniRule"/>
</dbReference>
<dbReference type="KEGG" id="cbaa:SRAA_1132"/>
<dbReference type="HAMAP" id="MF_01401">
    <property type="entry name" value="MsrA"/>
    <property type="match status" value="1"/>
</dbReference>
<keyword evidence="1 4" id="KW-0560">Oxidoreductase</keyword>
<dbReference type="Proteomes" id="UP000067461">
    <property type="component" value="Chromosome"/>
</dbReference>
<evidence type="ECO:0000256" key="2">
    <source>
        <dbReference type="ARBA" id="ARBA00047806"/>
    </source>
</evidence>
<comment type="similarity">
    <text evidence="4">Belongs to the MsrA Met sulfoxide reductase family.</text>
</comment>
<dbReference type="Gene3D" id="3.30.1060.10">
    <property type="entry name" value="Peptide methionine sulphoxide reductase MsrA"/>
    <property type="match status" value="1"/>
</dbReference>
<dbReference type="InterPro" id="IPR036509">
    <property type="entry name" value="Met_Sox_Rdtase_MsrA_sf"/>
</dbReference>
<dbReference type="SUPFAM" id="SSF55068">
    <property type="entry name" value="Peptide methionine sulfoxide reductase"/>
    <property type="match status" value="1"/>
</dbReference>
<dbReference type="AlphaFoldDB" id="A0A060NGT1"/>
<dbReference type="EC" id="1.8.4.11" evidence="4"/>
<dbReference type="InterPro" id="IPR002569">
    <property type="entry name" value="Met_Sox_Rdtase_MsrA_dom"/>
</dbReference>
<dbReference type="RefSeq" id="WP_082039936.1">
    <property type="nucleotide sequence ID" value="NZ_AP014568.1"/>
</dbReference>
<dbReference type="NCBIfam" id="TIGR00401">
    <property type="entry name" value="msrA"/>
    <property type="match status" value="1"/>
</dbReference>
<accession>A0A060NGT1</accession>
<gene>
    <name evidence="4" type="primary">msrA</name>
    <name evidence="6" type="ORF">SRAA_1132</name>
</gene>
<feature type="domain" description="Peptide methionine sulphoxide reductase MsrA" evidence="5">
    <location>
        <begin position="27"/>
        <end position="178"/>
    </location>
</feature>